<evidence type="ECO:0000313" key="6">
    <source>
        <dbReference type="Proteomes" id="UP000238083"/>
    </source>
</evidence>
<dbReference type="Proteomes" id="UP000238083">
    <property type="component" value="Unassembled WGS sequence"/>
</dbReference>
<sequence>MTAAVSDLVATSALTTFANSTQSGGYLPGPGSVAPATVRRAVAHVDAHAAEPITLHDIAAAAGVGARALQLAFRTHLGVTPTAYLRRVRLENAHRELQAADPTGRATVAAIAARWGFVRPDRFARAYREAFGVAPSLSLRT</sequence>
<dbReference type="SUPFAM" id="SSF46689">
    <property type="entry name" value="Homeodomain-like"/>
    <property type="match status" value="2"/>
</dbReference>
<dbReference type="PROSITE" id="PS01124">
    <property type="entry name" value="HTH_ARAC_FAMILY_2"/>
    <property type="match status" value="1"/>
</dbReference>
<dbReference type="InterPro" id="IPR009057">
    <property type="entry name" value="Homeodomain-like_sf"/>
</dbReference>
<feature type="domain" description="HTH araC/xylS-type" evidence="4">
    <location>
        <begin position="39"/>
        <end position="141"/>
    </location>
</feature>
<evidence type="ECO:0000259" key="4">
    <source>
        <dbReference type="PROSITE" id="PS01124"/>
    </source>
</evidence>
<keyword evidence="1" id="KW-0805">Transcription regulation</keyword>
<dbReference type="PANTHER" id="PTHR46796">
    <property type="entry name" value="HTH-TYPE TRANSCRIPTIONAL ACTIVATOR RHAS-RELATED"/>
    <property type="match status" value="1"/>
</dbReference>
<name>A0A2T0R3C3_9ACTN</name>
<dbReference type="AlphaFoldDB" id="A0A2T0R3C3"/>
<gene>
    <name evidence="5" type="ORF">CLV37_10693</name>
</gene>
<protein>
    <submittedName>
        <fullName evidence="5">Helix-turn-helix protein</fullName>
    </submittedName>
</protein>
<dbReference type="Gene3D" id="1.10.10.60">
    <property type="entry name" value="Homeodomain-like"/>
    <property type="match status" value="1"/>
</dbReference>
<dbReference type="EMBL" id="PVZF01000006">
    <property type="protein sequence ID" value="PRY14535.1"/>
    <property type="molecule type" value="Genomic_DNA"/>
</dbReference>
<keyword evidence="3" id="KW-0804">Transcription</keyword>
<accession>A0A2T0R3C3</accession>
<reference evidence="5 6" key="1">
    <citation type="submission" date="2018-03" db="EMBL/GenBank/DDBJ databases">
        <title>Genomic Encyclopedia of Archaeal and Bacterial Type Strains, Phase II (KMG-II): from individual species to whole genera.</title>
        <authorList>
            <person name="Goeker M."/>
        </authorList>
    </citation>
    <scope>NUCLEOTIDE SEQUENCE [LARGE SCALE GENOMIC DNA]</scope>
    <source>
        <strain evidence="5 6">DSM 19711</strain>
    </source>
</reference>
<comment type="caution">
    <text evidence="5">The sequence shown here is derived from an EMBL/GenBank/DDBJ whole genome shotgun (WGS) entry which is preliminary data.</text>
</comment>
<proteinExistence type="predicted"/>
<dbReference type="SMART" id="SM00342">
    <property type="entry name" value="HTH_ARAC"/>
    <property type="match status" value="1"/>
</dbReference>
<dbReference type="Pfam" id="PF12833">
    <property type="entry name" value="HTH_18"/>
    <property type="match status" value="1"/>
</dbReference>
<evidence type="ECO:0000313" key="5">
    <source>
        <dbReference type="EMBL" id="PRY14535.1"/>
    </source>
</evidence>
<keyword evidence="2" id="KW-0238">DNA-binding</keyword>
<dbReference type="InterPro" id="IPR050204">
    <property type="entry name" value="AraC_XylS_family_regulators"/>
</dbReference>
<evidence type="ECO:0000256" key="2">
    <source>
        <dbReference type="ARBA" id="ARBA00023125"/>
    </source>
</evidence>
<dbReference type="PANTHER" id="PTHR46796:SF12">
    <property type="entry name" value="HTH-TYPE DNA-BINDING TRANSCRIPTIONAL ACTIVATOR EUTR"/>
    <property type="match status" value="1"/>
</dbReference>
<evidence type="ECO:0000256" key="1">
    <source>
        <dbReference type="ARBA" id="ARBA00023015"/>
    </source>
</evidence>
<dbReference type="GO" id="GO:0043565">
    <property type="term" value="F:sequence-specific DNA binding"/>
    <property type="evidence" value="ECO:0007669"/>
    <property type="project" value="InterPro"/>
</dbReference>
<dbReference type="GO" id="GO:0003700">
    <property type="term" value="F:DNA-binding transcription factor activity"/>
    <property type="evidence" value="ECO:0007669"/>
    <property type="project" value="InterPro"/>
</dbReference>
<dbReference type="InterPro" id="IPR018060">
    <property type="entry name" value="HTH_AraC"/>
</dbReference>
<keyword evidence="6" id="KW-1185">Reference proteome</keyword>
<organism evidence="5 6">
    <name type="scientific">Kineococcus rhizosphaerae</name>
    <dbReference type="NCBI Taxonomy" id="559628"/>
    <lineage>
        <taxon>Bacteria</taxon>
        <taxon>Bacillati</taxon>
        <taxon>Actinomycetota</taxon>
        <taxon>Actinomycetes</taxon>
        <taxon>Kineosporiales</taxon>
        <taxon>Kineosporiaceae</taxon>
        <taxon>Kineococcus</taxon>
    </lineage>
</organism>
<evidence type="ECO:0000256" key="3">
    <source>
        <dbReference type="ARBA" id="ARBA00023163"/>
    </source>
</evidence>